<comment type="caution">
    <text evidence="2">The sequence shown here is derived from an EMBL/GenBank/DDBJ whole genome shotgun (WGS) entry which is preliminary data.</text>
</comment>
<feature type="compositionally biased region" description="Low complexity" evidence="1">
    <location>
        <begin position="78"/>
        <end position="112"/>
    </location>
</feature>
<organism evidence="2 3">
    <name type="scientific">Phytophthora cactorum</name>
    <dbReference type="NCBI Taxonomy" id="29920"/>
    <lineage>
        <taxon>Eukaryota</taxon>
        <taxon>Sar</taxon>
        <taxon>Stramenopiles</taxon>
        <taxon>Oomycota</taxon>
        <taxon>Peronosporomycetes</taxon>
        <taxon>Peronosporales</taxon>
        <taxon>Peronosporaceae</taxon>
        <taxon>Phytophthora</taxon>
    </lineage>
</organism>
<dbReference type="EMBL" id="RCMI01000963">
    <property type="protein sequence ID" value="KAG2893329.1"/>
    <property type="molecule type" value="Genomic_DNA"/>
</dbReference>
<sequence>MVLSRTRYTCPWLHRWPSPATVSTPAHDAALRPPSAAMEDGSSTCSMLTGCPSAKGFRIPSDRLSSFGQTTIYGAGITSTATSPPSSRSASSDKPLKSASQFASSSASPGAHASRRAEGLVGCDIGLLQDDANPEMRIICCVFA</sequence>
<evidence type="ECO:0000313" key="3">
    <source>
        <dbReference type="Proteomes" id="UP000774804"/>
    </source>
</evidence>
<dbReference type="AlphaFoldDB" id="A0A8T1B3X4"/>
<name>A0A8T1B3X4_9STRA</name>
<evidence type="ECO:0000313" key="2">
    <source>
        <dbReference type="EMBL" id="KAG2893329.1"/>
    </source>
</evidence>
<proteinExistence type="predicted"/>
<dbReference type="Proteomes" id="UP000774804">
    <property type="component" value="Unassembled WGS sequence"/>
</dbReference>
<gene>
    <name evidence="2" type="ORF">PC115_g18506</name>
</gene>
<reference evidence="2" key="1">
    <citation type="submission" date="2018-10" db="EMBL/GenBank/DDBJ databases">
        <title>Effector identification in a new, highly contiguous assembly of the strawberry crown rot pathogen Phytophthora cactorum.</title>
        <authorList>
            <person name="Armitage A.D."/>
            <person name="Nellist C.F."/>
            <person name="Bates H."/>
            <person name="Vickerstaff R.J."/>
            <person name="Harrison R.J."/>
        </authorList>
    </citation>
    <scope>NUCLEOTIDE SEQUENCE</scope>
    <source>
        <strain evidence="2">4032</strain>
    </source>
</reference>
<feature type="region of interest" description="Disordered" evidence="1">
    <location>
        <begin position="77"/>
        <end position="113"/>
    </location>
</feature>
<evidence type="ECO:0000256" key="1">
    <source>
        <dbReference type="SAM" id="MobiDB-lite"/>
    </source>
</evidence>
<protein>
    <submittedName>
        <fullName evidence="2">Uncharacterized protein</fullName>
    </submittedName>
</protein>
<accession>A0A8T1B3X4</accession>